<dbReference type="EMBL" id="JSYL01000013">
    <property type="protein sequence ID" value="KIA87941.1"/>
    <property type="molecule type" value="Genomic_DNA"/>
</dbReference>
<dbReference type="Proteomes" id="UP000031473">
    <property type="component" value="Unassembled WGS sequence"/>
</dbReference>
<evidence type="ECO:0000313" key="1">
    <source>
        <dbReference type="EMBL" id="KIA87941.1"/>
    </source>
</evidence>
<organism evidence="1 2">
    <name type="scientific">Kaistella jeonii</name>
    <dbReference type="NCBI Taxonomy" id="266749"/>
    <lineage>
        <taxon>Bacteria</taxon>
        <taxon>Pseudomonadati</taxon>
        <taxon>Bacteroidota</taxon>
        <taxon>Flavobacteriia</taxon>
        <taxon>Flavobacteriales</taxon>
        <taxon>Weeksellaceae</taxon>
        <taxon>Chryseobacterium group</taxon>
        <taxon>Kaistella</taxon>
    </lineage>
</organism>
<sequence>MFREKKFKRIFAAFFGSVYLFVALFSQNFHHHGSAEVFKDFHFKKSEKTFTTSTMTEAYSECLSCHILYSGNSLVPQDFQFSFSKSVDFQEQIFAYQQRFAKREFFYLQLRGPPNFI</sequence>
<name>A0A0C1CUH5_9FLAO</name>
<keyword evidence="2" id="KW-1185">Reference proteome</keyword>
<gene>
    <name evidence="1" type="ORF">OA86_13565</name>
</gene>
<proteinExistence type="predicted"/>
<evidence type="ECO:0000313" key="2">
    <source>
        <dbReference type="Proteomes" id="UP000031473"/>
    </source>
</evidence>
<dbReference type="AlphaFoldDB" id="A0A0C1CUH5"/>
<dbReference type="STRING" id="266749.SAMN05421876_1144"/>
<reference evidence="1 2" key="1">
    <citation type="submission" date="2014-10" db="EMBL/GenBank/DDBJ databases">
        <title>Kaistella jeonii genome.</title>
        <authorList>
            <person name="Clayton J.T."/>
            <person name="Newman J.D."/>
        </authorList>
    </citation>
    <scope>NUCLEOTIDE SEQUENCE [LARGE SCALE GENOMIC DNA]</scope>
    <source>
        <strain evidence="1 2">DSM 17048</strain>
    </source>
</reference>
<protein>
    <submittedName>
        <fullName evidence="1">Uncharacterized protein</fullName>
    </submittedName>
</protein>
<comment type="caution">
    <text evidence="1">The sequence shown here is derived from an EMBL/GenBank/DDBJ whole genome shotgun (WGS) entry which is preliminary data.</text>
</comment>
<accession>A0A0C1CUH5</accession>
<dbReference type="RefSeq" id="WP_039354367.1">
    <property type="nucleotide sequence ID" value="NZ_FOLA01000014.1"/>
</dbReference>
<dbReference type="OrthoDB" id="1259050at2"/>